<protein>
    <recommendedName>
        <fullName evidence="4">Large ribosomal subunit protein bL28m</fullName>
    </recommendedName>
    <alternativeName>
        <fullName evidence="5">39S ribosomal protein L28, mitochondrial</fullName>
    </alternativeName>
</protein>
<dbReference type="PANTHER" id="PTHR13528:SF2">
    <property type="entry name" value="LARGE RIBOSOMAL SUBUNIT PROTEIN BL28M"/>
    <property type="match status" value="1"/>
</dbReference>
<accession>A0AAD9P525</accession>
<reference evidence="6" key="1">
    <citation type="journal article" date="2023" name="Mol. Biol. Evol.">
        <title>Third-Generation Sequencing Reveals the Adaptive Role of the Epigenome in Three Deep-Sea Polychaetes.</title>
        <authorList>
            <person name="Perez M."/>
            <person name="Aroh O."/>
            <person name="Sun Y."/>
            <person name="Lan Y."/>
            <person name="Juniper S.K."/>
            <person name="Young C.R."/>
            <person name="Angers B."/>
            <person name="Qian P.Y."/>
        </authorList>
    </citation>
    <scope>NUCLEOTIDE SEQUENCE</scope>
    <source>
        <strain evidence="6">R07B-5</strain>
    </source>
</reference>
<dbReference type="GO" id="GO:0005762">
    <property type="term" value="C:mitochondrial large ribosomal subunit"/>
    <property type="evidence" value="ECO:0007669"/>
    <property type="project" value="TreeGrafter"/>
</dbReference>
<dbReference type="PANTHER" id="PTHR13528">
    <property type="entry name" value="39S RIBOSOMAL PROTEIN L28, MITOCHONDRIAL"/>
    <property type="match status" value="1"/>
</dbReference>
<dbReference type="SUPFAM" id="SSF143800">
    <property type="entry name" value="L28p-like"/>
    <property type="match status" value="1"/>
</dbReference>
<evidence type="ECO:0000256" key="5">
    <source>
        <dbReference type="ARBA" id="ARBA00035538"/>
    </source>
</evidence>
<evidence type="ECO:0000256" key="4">
    <source>
        <dbReference type="ARBA" id="ARBA00035269"/>
    </source>
</evidence>
<dbReference type="GO" id="GO:0003735">
    <property type="term" value="F:structural constituent of ribosome"/>
    <property type="evidence" value="ECO:0007669"/>
    <property type="project" value="InterPro"/>
</dbReference>
<evidence type="ECO:0000256" key="3">
    <source>
        <dbReference type="ARBA" id="ARBA00023274"/>
    </source>
</evidence>
<evidence type="ECO:0000313" key="7">
    <source>
        <dbReference type="Proteomes" id="UP001209878"/>
    </source>
</evidence>
<comment type="similarity">
    <text evidence="1">Belongs to the bacterial ribosomal protein bL28 family.</text>
</comment>
<name>A0AAD9P525_RIDPI</name>
<keyword evidence="3" id="KW-0687">Ribonucleoprotein</keyword>
<gene>
    <name evidence="6" type="ORF">NP493_141g03016</name>
</gene>
<comment type="caution">
    <text evidence="6">The sequence shown here is derived from an EMBL/GenBank/DDBJ whole genome shotgun (WGS) entry which is preliminary data.</text>
</comment>
<proteinExistence type="inferred from homology"/>
<dbReference type="InterPro" id="IPR034704">
    <property type="entry name" value="Ribosomal_bL28/bL31-like_sf"/>
</dbReference>
<keyword evidence="2" id="KW-0689">Ribosomal protein</keyword>
<sequence length="205" mass="24116">MATGTFMPGGFRTNVQKLSKGYWPWTEGIRSRLPMHYKKRFALKYMTEPAPVHYRPDPRKYTIDEYGIRRPVQNVPIPVYYPPEAEEGLWGGVGIIKGFTKRKNWFIKPRAPKIWMPRIIKRVFYSEILDRWMSINCTQTTLSLIDDAFGFDNYILKTSEADLKSNLGMRLKREMLLTLVRRSMYPNNPEKAAEIAEKYQQFVIP</sequence>
<evidence type="ECO:0000256" key="1">
    <source>
        <dbReference type="ARBA" id="ARBA00008760"/>
    </source>
</evidence>
<dbReference type="AlphaFoldDB" id="A0AAD9P525"/>
<keyword evidence="7" id="KW-1185">Reference proteome</keyword>
<dbReference type="EMBL" id="JAODUO010000143">
    <property type="protein sequence ID" value="KAK2188115.1"/>
    <property type="molecule type" value="Genomic_DNA"/>
</dbReference>
<organism evidence="6 7">
    <name type="scientific">Ridgeia piscesae</name>
    <name type="common">Tubeworm</name>
    <dbReference type="NCBI Taxonomy" id="27915"/>
    <lineage>
        <taxon>Eukaryota</taxon>
        <taxon>Metazoa</taxon>
        <taxon>Spiralia</taxon>
        <taxon>Lophotrochozoa</taxon>
        <taxon>Annelida</taxon>
        <taxon>Polychaeta</taxon>
        <taxon>Sedentaria</taxon>
        <taxon>Canalipalpata</taxon>
        <taxon>Sabellida</taxon>
        <taxon>Siboglinidae</taxon>
        <taxon>Ridgeia</taxon>
    </lineage>
</organism>
<dbReference type="InterPro" id="IPR026569">
    <property type="entry name" value="Ribosomal_bL28"/>
</dbReference>
<evidence type="ECO:0000256" key="2">
    <source>
        <dbReference type="ARBA" id="ARBA00022980"/>
    </source>
</evidence>
<dbReference type="Proteomes" id="UP001209878">
    <property type="component" value="Unassembled WGS sequence"/>
</dbReference>
<evidence type="ECO:0000313" key="6">
    <source>
        <dbReference type="EMBL" id="KAK2188115.1"/>
    </source>
</evidence>